<dbReference type="Proteomes" id="UP001189624">
    <property type="component" value="Chromosome 9"/>
</dbReference>
<sequence length="390" mass="44716">MLLPLSRPHLISASSYIPTQFYSNSHPFLSMASPKPKSGKRLGEFLKEQQDPFILDLYLLERGYSTSRESVKNKKREPLSQFSKLLTTLHKKLVFHHRNCIVIRGSDIINEHVHHSVPREAESSDQTIEDTDRFSFSTATNSTVYLSCSDIDEDGTSVSPQKDRALFSPNSCQASNIVPLQSQQTTDNEKHQQRCLEGSPVPDSRSISVTDATLNQDVSGMEERRSNCCVFVPKKMTEDSVLSMALWSSLIQSAKREEKCRKELREFLGVNANVCHVLKSKTFLHKLKQVLFYCVREISVNVSRKECREQRCLKESRGREELGKIIWEKTRELCGNETSRITNLLSLDYLDSMDEWGEFKPQVRHICVEIAEDVLERLTKDIVADMFEVY</sequence>
<feature type="region of interest" description="Disordered" evidence="1">
    <location>
        <begin position="178"/>
        <end position="205"/>
    </location>
</feature>
<evidence type="ECO:0000313" key="3">
    <source>
        <dbReference type="Proteomes" id="UP001189624"/>
    </source>
</evidence>
<evidence type="ECO:0000313" key="2">
    <source>
        <dbReference type="EMBL" id="CAJ1973491.1"/>
    </source>
</evidence>
<dbReference type="PANTHER" id="PTHR37613:SF4">
    <property type="entry name" value="DUF4378 DOMAIN-CONTAINING PROTEIN"/>
    <property type="match status" value="1"/>
</dbReference>
<evidence type="ECO:0000256" key="1">
    <source>
        <dbReference type="SAM" id="MobiDB-lite"/>
    </source>
</evidence>
<keyword evidence="3" id="KW-1185">Reference proteome</keyword>
<dbReference type="Gramene" id="rna-AYBTSS11_LOCUS25553">
    <property type="protein sequence ID" value="CAJ1973491.1"/>
    <property type="gene ID" value="gene-AYBTSS11_LOCUS25553"/>
</dbReference>
<dbReference type="PANTHER" id="PTHR37613">
    <property type="entry name" value="DUF4378 DOMAIN PROTEIN"/>
    <property type="match status" value="1"/>
</dbReference>
<evidence type="ECO:0008006" key="4">
    <source>
        <dbReference type="Google" id="ProtNLM"/>
    </source>
</evidence>
<dbReference type="AlphaFoldDB" id="A0AA86VQ12"/>
<organism evidence="2 3">
    <name type="scientific">Sphenostylis stenocarpa</name>
    <dbReference type="NCBI Taxonomy" id="92480"/>
    <lineage>
        <taxon>Eukaryota</taxon>
        <taxon>Viridiplantae</taxon>
        <taxon>Streptophyta</taxon>
        <taxon>Embryophyta</taxon>
        <taxon>Tracheophyta</taxon>
        <taxon>Spermatophyta</taxon>
        <taxon>Magnoliopsida</taxon>
        <taxon>eudicotyledons</taxon>
        <taxon>Gunneridae</taxon>
        <taxon>Pentapetalae</taxon>
        <taxon>rosids</taxon>
        <taxon>fabids</taxon>
        <taxon>Fabales</taxon>
        <taxon>Fabaceae</taxon>
        <taxon>Papilionoideae</taxon>
        <taxon>50 kb inversion clade</taxon>
        <taxon>NPAAA clade</taxon>
        <taxon>indigoferoid/millettioid clade</taxon>
        <taxon>Phaseoleae</taxon>
        <taxon>Sphenostylis</taxon>
    </lineage>
</organism>
<dbReference type="EMBL" id="OY731406">
    <property type="protein sequence ID" value="CAJ1973491.1"/>
    <property type="molecule type" value="Genomic_DNA"/>
</dbReference>
<name>A0AA86VQ12_9FABA</name>
<protein>
    <recommendedName>
        <fullName evidence="4">DUF4378 domain-containing protein</fullName>
    </recommendedName>
</protein>
<accession>A0AA86VQ12</accession>
<reference evidence="2" key="1">
    <citation type="submission" date="2023-10" db="EMBL/GenBank/DDBJ databases">
        <authorList>
            <person name="Domelevo Entfellner J.-B."/>
        </authorList>
    </citation>
    <scope>NUCLEOTIDE SEQUENCE</scope>
</reference>
<gene>
    <name evidence="2" type="ORF">AYBTSS11_LOCUS25553</name>
</gene>
<proteinExistence type="predicted"/>